<feature type="transmembrane region" description="Helical" evidence="12">
    <location>
        <begin position="617"/>
        <end position="638"/>
    </location>
</feature>
<evidence type="ECO:0000256" key="8">
    <source>
        <dbReference type="ARBA" id="ARBA00023136"/>
    </source>
</evidence>
<evidence type="ECO:0000256" key="4">
    <source>
        <dbReference type="ARBA" id="ARBA00022692"/>
    </source>
</evidence>
<keyword evidence="8 12" id="KW-0472">Membrane</keyword>
<dbReference type="Gene3D" id="3.80.10.10">
    <property type="entry name" value="Ribonuclease Inhibitor"/>
    <property type="match status" value="3"/>
</dbReference>
<dbReference type="InterPro" id="IPR003591">
    <property type="entry name" value="Leu-rich_rpt_typical-subtyp"/>
</dbReference>
<dbReference type="Pfam" id="PF00560">
    <property type="entry name" value="LRR_1"/>
    <property type="match status" value="1"/>
</dbReference>
<dbReference type="InterPro" id="IPR032675">
    <property type="entry name" value="LRR_dom_sf"/>
</dbReference>
<feature type="region of interest" description="Disordered" evidence="11">
    <location>
        <begin position="41"/>
        <end position="72"/>
    </location>
</feature>
<organism evidence="14">
    <name type="scientific">Oncomelania hupensis</name>
    <dbReference type="NCBI Taxonomy" id="56141"/>
    <lineage>
        <taxon>Eukaryota</taxon>
        <taxon>Metazoa</taxon>
        <taxon>Spiralia</taxon>
        <taxon>Lophotrochozoa</taxon>
        <taxon>Mollusca</taxon>
        <taxon>Gastropoda</taxon>
        <taxon>Caenogastropoda</taxon>
        <taxon>Littorinimorpha</taxon>
        <taxon>Truncatelloidea</taxon>
        <taxon>Pomatiopsidae</taxon>
        <taxon>Oncomelania</taxon>
    </lineage>
</organism>
<dbReference type="InterPro" id="IPR001611">
    <property type="entry name" value="Leu-rich_rpt"/>
</dbReference>
<dbReference type="SUPFAM" id="SSF52200">
    <property type="entry name" value="Toll/Interleukin receptor TIR domain"/>
    <property type="match status" value="1"/>
</dbReference>
<proteinExistence type="evidence at transcript level"/>
<gene>
    <name evidence="14" type="primary">TLR16</name>
</gene>
<feature type="domain" description="TIR" evidence="13">
    <location>
        <begin position="668"/>
        <end position="805"/>
    </location>
</feature>
<evidence type="ECO:0000313" key="14">
    <source>
        <dbReference type="EMBL" id="ARQ14834.1"/>
    </source>
</evidence>
<dbReference type="GO" id="GO:0005886">
    <property type="term" value="C:plasma membrane"/>
    <property type="evidence" value="ECO:0007669"/>
    <property type="project" value="TreeGrafter"/>
</dbReference>
<dbReference type="Pfam" id="PF13855">
    <property type="entry name" value="LRR_8"/>
    <property type="match status" value="2"/>
</dbReference>
<dbReference type="AlphaFoldDB" id="A0A2H4HI02"/>
<name>A0A2H4HI02_9CAEN</name>
<evidence type="ECO:0000256" key="5">
    <source>
        <dbReference type="ARBA" id="ARBA00022729"/>
    </source>
</evidence>
<evidence type="ECO:0000256" key="3">
    <source>
        <dbReference type="ARBA" id="ARBA00022614"/>
    </source>
</evidence>
<dbReference type="Gene3D" id="3.40.50.10140">
    <property type="entry name" value="Toll/interleukin-1 receptor homology (TIR) domain"/>
    <property type="match status" value="1"/>
</dbReference>
<dbReference type="InterPro" id="IPR000157">
    <property type="entry name" value="TIR_dom"/>
</dbReference>
<evidence type="ECO:0000256" key="2">
    <source>
        <dbReference type="ARBA" id="ARBA00009634"/>
    </source>
</evidence>
<sequence>MTTRYTYTAVLFDSKKVTFLIVIVLTVKFSPVTETGSAATKLTKQNSNSRSSHSKDSVLKFTHTTSRTRRNSSKSLGELRLFLTPSTNSEISWIISDQSKISPNILDESKISWATLDGNRIFLDVLDRAENKPEGLCPQECKCDTNLTYADCSQQFGRLKHIPQLPLSIRYLNFSFNNLTSINDTHFFQNVTQLQGLDISNNGLNYVKPGSFTAVTKLQGLFLSYNNLNYSSLAFVFEVPSLIFLEMIHLIPALGPIPEGWFSQRRQIKALETLVLHDNSLGDVNLKVFRPLCKLKRLGVGYNEVYHLYSDYMPSLEHLILHTNRLYDFPVTCDWHNKSFFPRLREMYLNANSISSMKLTVCLPGLQFLDLSRNSFVELLPWSFSSRNQRFPRLEWLRIRYNTVRLKKIHRFAFASESLQLVSLLENQLNFSSESTVHPDAFAGCPKLRILQLQNNNFRGISDEKFQHLFSRNVPSLQHLSLSYCQMSSITTFTFNGLANLTILYLNQNAFLSIPNGAFDSLISLKLLLLNDNLVSYIGSATFNARLRQQLDSLALNGNMFTCDCNVLWFQAWLASNYSLFHPPYVYSEYSCANLPGIDLMHFYLAPQSCLLPHQDYIFVVVALTLMFAAMTLAVTLYRYRWHIKLLLYEGSNGSVERRRLYQEGAGWRYDLYVSYADEDVMWVRQHLMPRLEATGLRLCVRDRDFPPNKPEIHSIERCLEASKKMMFVFSASYGRDEMKTFEVTLCLRHALDHGDRPLVACLYDIPSRDMTIDMMAVMKTCPYMLWNEDDDVIASFWGRLLLSMSEVMSSRPVEIVS</sequence>
<keyword evidence="3" id="KW-0433">Leucine-rich repeat</keyword>
<comment type="similarity">
    <text evidence="2">Belongs to the Toll-like receptor family.</text>
</comment>
<evidence type="ECO:0000256" key="11">
    <source>
        <dbReference type="SAM" id="MobiDB-lite"/>
    </source>
</evidence>
<keyword evidence="10" id="KW-0325">Glycoprotein</keyword>
<reference evidence="14" key="1">
    <citation type="submission" date="2017-02" db="EMBL/GenBank/DDBJ databases">
        <title>Identification of toll-like receptors in Oncomelania hupensis and defense against Schistosoma japonicum.</title>
        <authorList>
            <person name="Zhao Q.P."/>
            <person name="Gao Q."/>
            <person name="Li Y.W."/>
            <person name="Zhang Y."/>
            <person name="Dong H.F."/>
        </authorList>
    </citation>
    <scope>NUCLEOTIDE SEQUENCE</scope>
    <source>
        <tissue evidence="14">Whole soft body</tissue>
    </source>
</reference>
<dbReference type="SUPFAM" id="SSF52058">
    <property type="entry name" value="L domain-like"/>
    <property type="match status" value="2"/>
</dbReference>
<evidence type="ECO:0000256" key="9">
    <source>
        <dbReference type="ARBA" id="ARBA00023170"/>
    </source>
</evidence>
<dbReference type="Pfam" id="PF13676">
    <property type="entry name" value="TIR_2"/>
    <property type="match status" value="1"/>
</dbReference>
<keyword evidence="6" id="KW-0677">Repeat</keyword>
<dbReference type="GO" id="GO:0004888">
    <property type="term" value="F:transmembrane signaling receptor activity"/>
    <property type="evidence" value="ECO:0007669"/>
    <property type="project" value="InterPro"/>
</dbReference>
<evidence type="ECO:0000256" key="10">
    <source>
        <dbReference type="ARBA" id="ARBA00023180"/>
    </source>
</evidence>
<evidence type="ECO:0000256" key="6">
    <source>
        <dbReference type="ARBA" id="ARBA00022737"/>
    </source>
</evidence>
<keyword evidence="5" id="KW-0732">Signal</keyword>
<accession>A0A2H4HI02</accession>
<keyword evidence="9" id="KW-0675">Receptor</keyword>
<dbReference type="PANTHER" id="PTHR24365">
    <property type="entry name" value="TOLL-LIKE RECEPTOR"/>
    <property type="match status" value="1"/>
</dbReference>
<keyword evidence="7 12" id="KW-1133">Transmembrane helix</keyword>
<dbReference type="PANTHER" id="PTHR24365:SF541">
    <property type="entry name" value="PROTEIN TOLL-RELATED"/>
    <property type="match status" value="1"/>
</dbReference>
<dbReference type="SMART" id="SM00255">
    <property type="entry name" value="TIR"/>
    <property type="match status" value="1"/>
</dbReference>
<evidence type="ECO:0000256" key="12">
    <source>
        <dbReference type="SAM" id="Phobius"/>
    </source>
</evidence>
<keyword evidence="4 12" id="KW-0812">Transmembrane</keyword>
<dbReference type="GO" id="GO:0002224">
    <property type="term" value="P:toll-like receptor signaling pathway"/>
    <property type="evidence" value="ECO:0007669"/>
    <property type="project" value="InterPro"/>
</dbReference>
<dbReference type="GO" id="GO:0006955">
    <property type="term" value="P:immune response"/>
    <property type="evidence" value="ECO:0007669"/>
    <property type="project" value="InterPro"/>
</dbReference>
<comment type="subcellular location">
    <subcellularLocation>
        <location evidence="1">Membrane</location>
        <topology evidence="1">Single-pass type I membrane protein</topology>
    </subcellularLocation>
</comment>
<dbReference type="SMART" id="SM00369">
    <property type="entry name" value="LRR_TYP"/>
    <property type="match status" value="8"/>
</dbReference>
<dbReference type="InterPro" id="IPR035897">
    <property type="entry name" value="Toll_tir_struct_dom_sf"/>
</dbReference>
<protein>
    <submittedName>
        <fullName evidence="14">Toll-like recptor 16</fullName>
    </submittedName>
</protein>
<dbReference type="PROSITE" id="PS50104">
    <property type="entry name" value="TIR"/>
    <property type="match status" value="1"/>
</dbReference>
<dbReference type="PIRSF" id="PIRSF037595">
    <property type="entry name" value="Toll-like_receptor"/>
    <property type="match status" value="1"/>
</dbReference>
<evidence type="ECO:0000256" key="7">
    <source>
        <dbReference type="ARBA" id="ARBA00022989"/>
    </source>
</evidence>
<evidence type="ECO:0000259" key="13">
    <source>
        <dbReference type="PROSITE" id="PS50104"/>
    </source>
</evidence>
<dbReference type="InterPro" id="IPR017241">
    <property type="entry name" value="Toll-like_receptor"/>
</dbReference>
<evidence type="ECO:0000256" key="1">
    <source>
        <dbReference type="ARBA" id="ARBA00004479"/>
    </source>
</evidence>
<dbReference type="EMBL" id="KY608734">
    <property type="protein sequence ID" value="ARQ14834.1"/>
    <property type="molecule type" value="mRNA"/>
</dbReference>